<dbReference type="InterPro" id="IPR009057">
    <property type="entry name" value="Homeodomain-like_sf"/>
</dbReference>
<sequence>MARERKFTTEELFQITEELLLTHHYEGFQFSLVAEHLQVSRGAIYKYFENKEELITEYMLYKMEQFLHELKEINTIEGFRAQFDFLLNLMFKNPELHQIIEIGKRVPVETNAKVKENIVRLEGYHLQMYQYVQGFIEAGKKENLLNTNIPEPLILGYIFQSIAIPNHFGIPHEVWVESIKQIICHGIYKDF</sequence>
<dbReference type="Pfam" id="PF00440">
    <property type="entry name" value="TetR_N"/>
    <property type="match status" value="1"/>
</dbReference>
<keyword evidence="6" id="KW-1185">Reference proteome</keyword>
<dbReference type="PROSITE" id="PS50977">
    <property type="entry name" value="HTH_TETR_2"/>
    <property type="match status" value="1"/>
</dbReference>
<dbReference type="OrthoDB" id="153047at2"/>
<dbReference type="InterPro" id="IPR050624">
    <property type="entry name" value="HTH-type_Tx_Regulator"/>
</dbReference>
<evidence type="ECO:0000259" key="4">
    <source>
        <dbReference type="PROSITE" id="PS50977"/>
    </source>
</evidence>
<dbReference type="GO" id="GO:0003677">
    <property type="term" value="F:DNA binding"/>
    <property type="evidence" value="ECO:0007669"/>
    <property type="project" value="UniProtKB-UniRule"/>
</dbReference>
<dbReference type="EMBL" id="SLUB01000019">
    <property type="protein sequence ID" value="THE12189.1"/>
    <property type="molecule type" value="Genomic_DNA"/>
</dbReference>
<dbReference type="PANTHER" id="PTHR43479:SF11">
    <property type="entry name" value="ACREF_ENVCD OPERON REPRESSOR-RELATED"/>
    <property type="match status" value="1"/>
</dbReference>
<dbReference type="RefSeq" id="WP_136379811.1">
    <property type="nucleotide sequence ID" value="NZ_SLUB01000019.1"/>
</dbReference>
<dbReference type="SUPFAM" id="SSF46689">
    <property type="entry name" value="Homeodomain-like"/>
    <property type="match status" value="1"/>
</dbReference>
<proteinExistence type="predicted"/>
<dbReference type="STRING" id="1033734.GCA_000285535_03366"/>
<keyword evidence="2 3" id="KW-0238">DNA-binding</keyword>
<evidence type="ECO:0000313" key="6">
    <source>
        <dbReference type="Proteomes" id="UP000306477"/>
    </source>
</evidence>
<gene>
    <name evidence="5" type="ORF">E1I69_11755</name>
</gene>
<dbReference type="AlphaFoldDB" id="A0A4S3PRC2"/>
<dbReference type="Gene3D" id="1.10.357.10">
    <property type="entry name" value="Tetracycline Repressor, domain 2"/>
    <property type="match status" value="1"/>
</dbReference>
<evidence type="ECO:0000256" key="1">
    <source>
        <dbReference type="ARBA" id="ARBA00022491"/>
    </source>
</evidence>
<accession>A0A4S3PRC2</accession>
<dbReference type="PANTHER" id="PTHR43479">
    <property type="entry name" value="ACREF/ENVCD OPERON REPRESSOR-RELATED"/>
    <property type="match status" value="1"/>
</dbReference>
<reference evidence="5 6" key="1">
    <citation type="journal article" date="2019" name="Indoor Air">
        <title>Impacts of indoor surface finishes on bacterial viability.</title>
        <authorList>
            <person name="Hu J."/>
            <person name="Maamar S.B."/>
            <person name="Glawe A.J."/>
            <person name="Gottel N."/>
            <person name="Gilbert J.A."/>
            <person name="Hartmann E.M."/>
        </authorList>
    </citation>
    <scope>NUCLEOTIDE SEQUENCE [LARGE SCALE GENOMIC DNA]</scope>
    <source>
        <strain evidence="5 6">AF060A6</strain>
    </source>
</reference>
<feature type="domain" description="HTH tetR-type" evidence="4">
    <location>
        <begin position="6"/>
        <end position="66"/>
    </location>
</feature>
<dbReference type="Proteomes" id="UP000306477">
    <property type="component" value="Unassembled WGS sequence"/>
</dbReference>
<evidence type="ECO:0000313" key="5">
    <source>
        <dbReference type="EMBL" id="THE12189.1"/>
    </source>
</evidence>
<feature type="DNA-binding region" description="H-T-H motif" evidence="3">
    <location>
        <begin position="29"/>
        <end position="48"/>
    </location>
</feature>
<comment type="caution">
    <text evidence="5">The sequence shown here is derived from an EMBL/GenBank/DDBJ whole genome shotgun (WGS) entry which is preliminary data.</text>
</comment>
<organism evidence="5 6">
    <name type="scientific">Bacillus timonensis</name>
    <dbReference type="NCBI Taxonomy" id="1033734"/>
    <lineage>
        <taxon>Bacteria</taxon>
        <taxon>Bacillati</taxon>
        <taxon>Bacillota</taxon>
        <taxon>Bacilli</taxon>
        <taxon>Bacillales</taxon>
        <taxon>Bacillaceae</taxon>
        <taxon>Bacillus</taxon>
    </lineage>
</organism>
<evidence type="ECO:0000256" key="2">
    <source>
        <dbReference type="ARBA" id="ARBA00023125"/>
    </source>
</evidence>
<dbReference type="InterPro" id="IPR001647">
    <property type="entry name" value="HTH_TetR"/>
</dbReference>
<protein>
    <submittedName>
        <fullName evidence="5">TetR/AcrR family transcriptional regulator</fullName>
    </submittedName>
</protein>
<keyword evidence="1" id="KW-0678">Repressor</keyword>
<evidence type="ECO:0000256" key="3">
    <source>
        <dbReference type="PROSITE-ProRule" id="PRU00335"/>
    </source>
</evidence>
<name>A0A4S3PRC2_9BACI</name>